<comment type="catalytic activity">
    <reaction evidence="7 8">
        <text>tRNA(Tyr) + L-tyrosine + ATP = L-tyrosyl-tRNA(Tyr) + AMP + diphosphate + H(+)</text>
        <dbReference type="Rhea" id="RHEA:10220"/>
        <dbReference type="Rhea" id="RHEA-COMP:9706"/>
        <dbReference type="Rhea" id="RHEA-COMP:9707"/>
        <dbReference type="ChEBI" id="CHEBI:15378"/>
        <dbReference type="ChEBI" id="CHEBI:30616"/>
        <dbReference type="ChEBI" id="CHEBI:33019"/>
        <dbReference type="ChEBI" id="CHEBI:58315"/>
        <dbReference type="ChEBI" id="CHEBI:78442"/>
        <dbReference type="ChEBI" id="CHEBI:78536"/>
        <dbReference type="ChEBI" id="CHEBI:456215"/>
        <dbReference type="EC" id="6.1.1.1"/>
    </reaction>
</comment>
<feature type="binding site" evidence="8">
    <location>
        <position position="180"/>
    </location>
    <ligand>
        <name>L-tyrosine</name>
        <dbReference type="ChEBI" id="CHEBI:58315"/>
    </ligand>
</feature>
<gene>
    <name evidence="8" type="primary">tyrS</name>
    <name evidence="11" type="ORF">D1224_00795</name>
</gene>
<evidence type="ECO:0000256" key="8">
    <source>
        <dbReference type="HAMAP-Rule" id="MF_02006"/>
    </source>
</evidence>
<dbReference type="PROSITE" id="PS50889">
    <property type="entry name" value="S4"/>
    <property type="match status" value="1"/>
</dbReference>
<dbReference type="GO" id="GO:0004831">
    <property type="term" value="F:tyrosine-tRNA ligase activity"/>
    <property type="evidence" value="ECO:0007669"/>
    <property type="project" value="UniProtKB-UniRule"/>
</dbReference>
<dbReference type="PRINTS" id="PR01040">
    <property type="entry name" value="TRNASYNTHTYR"/>
</dbReference>
<comment type="function">
    <text evidence="8">Catalyzes the attachment of tyrosine to tRNA(Tyr) in a two-step reaction: tyrosine is first activated by ATP to form Tyr-AMP and then transferred to the acceptor end of tRNA(Tyr).</text>
</comment>
<dbReference type="InterPro" id="IPR054608">
    <property type="entry name" value="SYY-like_C"/>
</dbReference>
<evidence type="ECO:0000313" key="12">
    <source>
        <dbReference type="Proteomes" id="UP000265431"/>
    </source>
</evidence>
<keyword evidence="8" id="KW-0963">Cytoplasm</keyword>
<dbReference type="Pfam" id="PF22421">
    <property type="entry name" value="SYY_C-terminal"/>
    <property type="match status" value="1"/>
</dbReference>
<dbReference type="PANTHER" id="PTHR11766">
    <property type="entry name" value="TYROSYL-TRNA SYNTHETASE"/>
    <property type="match status" value="1"/>
</dbReference>
<dbReference type="Gene3D" id="3.10.290.10">
    <property type="entry name" value="RNA-binding S4 domain"/>
    <property type="match status" value="1"/>
</dbReference>
<keyword evidence="6 8" id="KW-0030">Aminoacyl-tRNA synthetase</keyword>
<proteinExistence type="inferred from homology"/>
<dbReference type="FunFam" id="1.10.240.10:FF:000001">
    <property type="entry name" value="Tyrosine--tRNA ligase"/>
    <property type="match status" value="1"/>
</dbReference>
<keyword evidence="3 8" id="KW-0067">ATP-binding</keyword>
<dbReference type="PANTHER" id="PTHR11766:SF0">
    <property type="entry name" value="TYROSINE--TRNA LIGASE, MITOCHONDRIAL"/>
    <property type="match status" value="1"/>
</dbReference>
<comment type="caution">
    <text evidence="11">The sequence shown here is derived from an EMBL/GenBank/DDBJ whole genome shotgun (WGS) entry which is preliminary data.</text>
</comment>
<feature type="domain" description="Tyrosine--tRNA ligase SYY-like C-terminal" evidence="10">
    <location>
        <begin position="352"/>
        <end position="413"/>
    </location>
</feature>
<dbReference type="SUPFAM" id="SSF52374">
    <property type="entry name" value="Nucleotidylyl transferase"/>
    <property type="match status" value="1"/>
</dbReference>
<evidence type="ECO:0000256" key="2">
    <source>
        <dbReference type="ARBA" id="ARBA00022741"/>
    </source>
</evidence>
<evidence type="ECO:0000256" key="1">
    <source>
        <dbReference type="ARBA" id="ARBA00022598"/>
    </source>
</evidence>
<evidence type="ECO:0000256" key="9">
    <source>
        <dbReference type="PROSITE-ProRule" id="PRU00182"/>
    </source>
</evidence>
<evidence type="ECO:0000259" key="10">
    <source>
        <dbReference type="Pfam" id="PF22421"/>
    </source>
</evidence>
<dbReference type="InterPro" id="IPR002305">
    <property type="entry name" value="aa-tRNA-synth_Ic"/>
</dbReference>
<dbReference type="InterPro" id="IPR002307">
    <property type="entry name" value="Tyr-tRNA-ligase"/>
</dbReference>
<accession>A0A399R4H2</accession>
<dbReference type="NCBIfam" id="TIGR00234">
    <property type="entry name" value="tyrS"/>
    <property type="match status" value="1"/>
</dbReference>
<evidence type="ECO:0000313" key="11">
    <source>
        <dbReference type="EMBL" id="RIJ26188.1"/>
    </source>
</evidence>
<comment type="subunit">
    <text evidence="8">Homodimer.</text>
</comment>
<dbReference type="Gene3D" id="3.40.50.620">
    <property type="entry name" value="HUPs"/>
    <property type="match status" value="1"/>
</dbReference>
<protein>
    <recommendedName>
        <fullName evidence="8">Tyrosine--tRNA ligase</fullName>
        <ecNumber evidence="8">6.1.1.1</ecNumber>
    </recommendedName>
    <alternativeName>
        <fullName evidence="8">Tyrosyl-tRNA synthetase</fullName>
        <shortName evidence="8">TyrRS</shortName>
    </alternativeName>
</protein>
<dbReference type="SUPFAM" id="SSF55174">
    <property type="entry name" value="Alpha-L RNA-binding motif"/>
    <property type="match status" value="1"/>
</dbReference>
<dbReference type="OrthoDB" id="9804243at2"/>
<keyword evidence="12" id="KW-1185">Reference proteome</keyword>
<comment type="subcellular location">
    <subcellularLocation>
        <location evidence="8">Cytoplasm</location>
    </subcellularLocation>
</comment>
<dbReference type="GO" id="GO:0005524">
    <property type="term" value="F:ATP binding"/>
    <property type="evidence" value="ECO:0007669"/>
    <property type="project" value="UniProtKB-UniRule"/>
</dbReference>
<dbReference type="Gene3D" id="1.10.240.10">
    <property type="entry name" value="Tyrosyl-Transfer RNA Synthetase"/>
    <property type="match status" value="1"/>
</dbReference>
<evidence type="ECO:0000256" key="7">
    <source>
        <dbReference type="ARBA" id="ARBA00048248"/>
    </source>
</evidence>
<dbReference type="InterPro" id="IPR036986">
    <property type="entry name" value="S4_RNA-bd_sf"/>
</dbReference>
<feature type="short sequence motif" description="'KMSKS' region" evidence="8">
    <location>
        <begin position="236"/>
        <end position="240"/>
    </location>
</feature>
<feature type="short sequence motif" description="'HIGH' region" evidence="8">
    <location>
        <begin position="44"/>
        <end position="53"/>
    </location>
</feature>
<dbReference type="Pfam" id="PF00579">
    <property type="entry name" value="tRNA-synt_1b"/>
    <property type="match status" value="1"/>
</dbReference>
<keyword evidence="4 9" id="KW-0694">RNA-binding</keyword>
<feature type="binding site" evidence="8">
    <location>
        <position position="176"/>
    </location>
    <ligand>
        <name>L-tyrosine</name>
        <dbReference type="ChEBI" id="CHEBI:58315"/>
    </ligand>
</feature>
<keyword evidence="1 8" id="KW-0436">Ligase</keyword>
<evidence type="ECO:0000256" key="6">
    <source>
        <dbReference type="ARBA" id="ARBA00023146"/>
    </source>
</evidence>
<dbReference type="CDD" id="cd00165">
    <property type="entry name" value="S4"/>
    <property type="match status" value="1"/>
</dbReference>
<dbReference type="GO" id="GO:0006437">
    <property type="term" value="P:tyrosyl-tRNA aminoacylation"/>
    <property type="evidence" value="ECO:0007669"/>
    <property type="project" value="UniProtKB-UniRule"/>
</dbReference>
<dbReference type="InterPro" id="IPR014729">
    <property type="entry name" value="Rossmann-like_a/b/a_fold"/>
</dbReference>
<dbReference type="GO" id="GO:0005829">
    <property type="term" value="C:cytosol"/>
    <property type="evidence" value="ECO:0007669"/>
    <property type="project" value="TreeGrafter"/>
</dbReference>
<dbReference type="HAMAP" id="MF_02006">
    <property type="entry name" value="Tyr_tRNA_synth_type1"/>
    <property type="match status" value="1"/>
</dbReference>
<keyword evidence="2 8" id="KW-0547">Nucleotide-binding</keyword>
<dbReference type="RefSeq" id="WP_119378041.1">
    <property type="nucleotide sequence ID" value="NZ_QWGB01000003.1"/>
</dbReference>
<feature type="binding site" evidence="8">
    <location>
        <position position="39"/>
    </location>
    <ligand>
        <name>L-tyrosine</name>
        <dbReference type="ChEBI" id="CHEBI:58315"/>
    </ligand>
</feature>
<evidence type="ECO:0000256" key="4">
    <source>
        <dbReference type="ARBA" id="ARBA00022884"/>
    </source>
</evidence>
<keyword evidence="5 8" id="KW-0648">Protein biosynthesis</keyword>
<dbReference type="CDD" id="cd00805">
    <property type="entry name" value="TyrRS_core"/>
    <property type="match status" value="1"/>
</dbReference>
<organism evidence="11 12">
    <name type="scientific">Henriciella barbarensis</name>
    <dbReference type="NCBI Taxonomy" id="86342"/>
    <lineage>
        <taxon>Bacteria</taxon>
        <taxon>Pseudomonadati</taxon>
        <taxon>Pseudomonadota</taxon>
        <taxon>Alphaproteobacteria</taxon>
        <taxon>Hyphomonadales</taxon>
        <taxon>Hyphomonadaceae</taxon>
        <taxon>Henriciella</taxon>
    </lineage>
</organism>
<comment type="similarity">
    <text evidence="8">Belongs to the class-I aminoacyl-tRNA synthetase family. TyrS type 1 subfamily.</text>
</comment>
<evidence type="ECO:0000256" key="5">
    <source>
        <dbReference type="ARBA" id="ARBA00022917"/>
    </source>
</evidence>
<dbReference type="InterPro" id="IPR024107">
    <property type="entry name" value="Tyr-tRNA-ligase_bac_1"/>
</dbReference>
<sequence length="417" mass="45243">MSQYRSDFLNTLEARGYIKQVTHPVELDAYCANGVPVAYIGFDATADSLHVGSLLQIMMLRHLQKAGGKPIVLMGGGTTKVGDPTDKEKSRPLLTNEQIEENIAGIKKAFEPFLTFGDGPTDAVMVNNDDWLSKLGYVDLLREVGVHFTINTMTKQETVARRLNNEQPYTFLEFNYLIMQSYDFLELFRQHECRLQIGGSDQWGNIVGGVDLVHKADGGDAYGLTAHLITTASGGKMGKTADGAVWLNADRKSPYEYWQFWRNTEDADVGRFLRLFTGLSLDEIAKLESLEGAEINQAKIALANATTTLLHGADAAQDAERAASAVFGAGSRDEALPTTNIARSELEGGILVAAAFALAGLSKSNGEARRLIKQGAVRINDDLVSDENATLTAADLGEGDAVKLSAGKKRHALLKAF</sequence>
<feature type="binding site" evidence="8">
    <location>
        <position position="239"/>
    </location>
    <ligand>
        <name>ATP</name>
        <dbReference type="ChEBI" id="CHEBI:30616"/>
    </ligand>
</feature>
<dbReference type="InterPro" id="IPR024088">
    <property type="entry name" value="Tyr-tRNA-ligase_bac-type"/>
</dbReference>
<dbReference type="EMBL" id="QWGB01000003">
    <property type="protein sequence ID" value="RIJ26188.1"/>
    <property type="molecule type" value="Genomic_DNA"/>
</dbReference>
<name>A0A399R4H2_9PROT</name>
<evidence type="ECO:0000256" key="3">
    <source>
        <dbReference type="ARBA" id="ARBA00022840"/>
    </source>
</evidence>
<reference evidence="11 12" key="1">
    <citation type="submission" date="2018-08" db="EMBL/GenBank/DDBJ databases">
        <title>Henriciella mobilis sp. nov., isolated from seawater.</title>
        <authorList>
            <person name="Cheng H."/>
            <person name="Wu Y.-H."/>
            <person name="Xu X.-W."/>
            <person name="Guo L.-L."/>
        </authorList>
    </citation>
    <scope>NUCLEOTIDE SEQUENCE [LARGE SCALE GENOMIC DNA]</scope>
    <source>
        <strain evidence="11 12">CCUG66934</strain>
    </source>
</reference>
<dbReference type="AlphaFoldDB" id="A0A399R4H2"/>
<dbReference type="GO" id="GO:0003723">
    <property type="term" value="F:RNA binding"/>
    <property type="evidence" value="ECO:0007669"/>
    <property type="project" value="UniProtKB-KW"/>
</dbReference>
<dbReference type="EC" id="6.1.1.1" evidence="8"/>
<dbReference type="Proteomes" id="UP000265431">
    <property type="component" value="Unassembled WGS sequence"/>
</dbReference>